<keyword evidence="6 10" id="KW-1133">Transmembrane helix</keyword>
<feature type="transmembrane region" description="Helical" evidence="10">
    <location>
        <begin position="164"/>
        <end position="183"/>
    </location>
</feature>
<dbReference type="PIRSF" id="PIRSF006603">
    <property type="entry name" value="DinF"/>
    <property type="match status" value="1"/>
</dbReference>
<accession>A0ABS5IBH4</accession>
<evidence type="ECO:0000256" key="9">
    <source>
        <dbReference type="ARBA" id="ARBA00031636"/>
    </source>
</evidence>
<keyword evidence="3" id="KW-0050">Antiport</keyword>
<comment type="caution">
    <text evidence="11">The sequence shown here is derived from an EMBL/GenBank/DDBJ whole genome shotgun (WGS) entry which is preliminary data.</text>
</comment>
<feature type="transmembrane region" description="Helical" evidence="10">
    <location>
        <begin position="134"/>
        <end position="152"/>
    </location>
</feature>
<feature type="transmembrane region" description="Helical" evidence="10">
    <location>
        <begin position="277"/>
        <end position="300"/>
    </location>
</feature>
<gene>
    <name evidence="11" type="ORF">KEC16_08630</name>
</gene>
<feature type="transmembrane region" description="Helical" evidence="10">
    <location>
        <begin position="58"/>
        <end position="77"/>
    </location>
</feature>
<feature type="transmembrane region" description="Helical" evidence="10">
    <location>
        <begin position="250"/>
        <end position="271"/>
    </location>
</feature>
<dbReference type="PANTHER" id="PTHR43298:SF2">
    <property type="entry name" value="FMN_FAD EXPORTER YEEO-RELATED"/>
    <property type="match status" value="1"/>
</dbReference>
<feature type="transmembrane region" description="Helical" evidence="10">
    <location>
        <begin position="195"/>
        <end position="219"/>
    </location>
</feature>
<feature type="transmembrane region" description="Helical" evidence="10">
    <location>
        <begin position="357"/>
        <end position="377"/>
    </location>
</feature>
<dbReference type="InterPro" id="IPR002528">
    <property type="entry name" value="MATE_fam"/>
</dbReference>
<feature type="transmembrane region" description="Helical" evidence="10">
    <location>
        <begin position="425"/>
        <end position="448"/>
    </location>
</feature>
<organism evidence="11 12">
    <name type="scientific">Magnetospirillum sulfuroxidans</name>
    <dbReference type="NCBI Taxonomy" id="611300"/>
    <lineage>
        <taxon>Bacteria</taxon>
        <taxon>Pseudomonadati</taxon>
        <taxon>Pseudomonadota</taxon>
        <taxon>Alphaproteobacteria</taxon>
        <taxon>Rhodospirillales</taxon>
        <taxon>Rhodospirillaceae</taxon>
        <taxon>Magnetospirillum</taxon>
    </lineage>
</organism>
<feature type="transmembrane region" description="Helical" evidence="10">
    <location>
        <begin position="321"/>
        <end position="345"/>
    </location>
</feature>
<comment type="subcellular location">
    <subcellularLocation>
        <location evidence="1">Cell inner membrane</location>
        <topology evidence="1">Multi-pass membrane protein</topology>
    </subcellularLocation>
</comment>
<dbReference type="CDD" id="cd13131">
    <property type="entry name" value="MATE_NorM_like"/>
    <property type="match status" value="1"/>
</dbReference>
<keyword evidence="5 10" id="KW-0812">Transmembrane</keyword>
<dbReference type="InterPro" id="IPR048279">
    <property type="entry name" value="MdtK-like"/>
</dbReference>
<evidence type="ECO:0000256" key="8">
    <source>
        <dbReference type="ARBA" id="ARBA00023136"/>
    </source>
</evidence>
<evidence type="ECO:0000256" key="3">
    <source>
        <dbReference type="ARBA" id="ARBA00022449"/>
    </source>
</evidence>
<evidence type="ECO:0000256" key="7">
    <source>
        <dbReference type="ARBA" id="ARBA00023065"/>
    </source>
</evidence>
<evidence type="ECO:0000256" key="1">
    <source>
        <dbReference type="ARBA" id="ARBA00004429"/>
    </source>
</evidence>
<evidence type="ECO:0000256" key="6">
    <source>
        <dbReference type="ARBA" id="ARBA00022989"/>
    </source>
</evidence>
<evidence type="ECO:0000256" key="10">
    <source>
        <dbReference type="SAM" id="Phobius"/>
    </source>
</evidence>
<sequence>MNTSPSRWRAEAAAMLSLGWPIILTNLAQIAIGTTDTVMMGWLGPTDLAAGTLGANLYFGWFVMGIGLVLGTSPMLAQTLGARRHAVRECRRIVRQGLWLAGLYSLPVWVVLWHTETILGFLGQDPALTVTAGAYGRAVMWGLLPALGMIALRSFIAAQERPRAAMVVTVLAVGLNAGVNWLLMFGHWGLPAMGVVGAGVASSLSNAFMFIALLGFILADRRFRRFHLLGRLWRSDWPKFKELLRVGGPMGLAMGFEVSGFNAAAFLMGVIDAPSLAAHAIALQVASVTFMVPMGLAQAATVRVGLAAGAGNADGVRKAGWTALVLSSGFMVLMAVVLIVWPQAIVSAFLDLERPDTAVVLSHALVFLAVAALFQVVDGAQVVGAGALRGLKDTRVPMIFAGLGYWGLGIPIGALLAFGAGMGGLGIWIGLAIGLAVVAALVTLRWSLRRRLDLLKPYCP</sequence>
<feature type="transmembrane region" description="Helical" evidence="10">
    <location>
        <begin position="398"/>
        <end position="419"/>
    </location>
</feature>
<dbReference type="NCBIfam" id="TIGR00797">
    <property type="entry name" value="matE"/>
    <property type="match status" value="1"/>
</dbReference>
<reference evidence="11 12" key="1">
    <citation type="submission" date="2021-04" db="EMBL/GenBank/DDBJ databases">
        <title>Magnetospirillum sulfuroxidans sp. nov., a facultative chemolithoautotrophic sulfur-oxidizing alphaproteobacterium isolated from freshwater sediment and proposals for Paramagetospirillum gen. nov., and Magnetospirillaceae fam. nov.</title>
        <authorList>
            <person name="Koziaeva V."/>
            <person name="Geelhoed J.S."/>
            <person name="Sorokin D.Y."/>
            <person name="Grouzdev D.S."/>
        </authorList>
    </citation>
    <scope>NUCLEOTIDE SEQUENCE [LARGE SCALE GENOMIC DNA]</scope>
    <source>
        <strain evidence="11 12">J10</strain>
    </source>
</reference>
<proteinExistence type="predicted"/>
<feature type="transmembrane region" description="Helical" evidence="10">
    <location>
        <begin position="12"/>
        <end position="32"/>
    </location>
</feature>
<evidence type="ECO:0000313" key="12">
    <source>
        <dbReference type="Proteomes" id="UP000680714"/>
    </source>
</evidence>
<keyword evidence="2" id="KW-0813">Transport</keyword>
<evidence type="ECO:0000256" key="4">
    <source>
        <dbReference type="ARBA" id="ARBA00022475"/>
    </source>
</evidence>
<name>A0ABS5IBH4_9PROT</name>
<dbReference type="Proteomes" id="UP000680714">
    <property type="component" value="Unassembled WGS sequence"/>
</dbReference>
<dbReference type="InterPro" id="IPR050222">
    <property type="entry name" value="MATE_MdtK"/>
</dbReference>
<protein>
    <recommendedName>
        <fullName evidence="9">Multidrug-efflux transporter</fullName>
    </recommendedName>
</protein>
<evidence type="ECO:0000256" key="5">
    <source>
        <dbReference type="ARBA" id="ARBA00022692"/>
    </source>
</evidence>
<dbReference type="EMBL" id="JAGTUF010000006">
    <property type="protein sequence ID" value="MBR9971780.1"/>
    <property type="molecule type" value="Genomic_DNA"/>
</dbReference>
<keyword evidence="12" id="KW-1185">Reference proteome</keyword>
<evidence type="ECO:0000313" key="11">
    <source>
        <dbReference type="EMBL" id="MBR9971780.1"/>
    </source>
</evidence>
<evidence type="ECO:0000256" key="2">
    <source>
        <dbReference type="ARBA" id="ARBA00022448"/>
    </source>
</evidence>
<dbReference type="PANTHER" id="PTHR43298">
    <property type="entry name" value="MULTIDRUG RESISTANCE PROTEIN NORM-RELATED"/>
    <property type="match status" value="1"/>
</dbReference>
<feature type="transmembrane region" description="Helical" evidence="10">
    <location>
        <begin position="97"/>
        <end position="114"/>
    </location>
</feature>
<dbReference type="Pfam" id="PF01554">
    <property type="entry name" value="MatE"/>
    <property type="match status" value="2"/>
</dbReference>
<keyword evidence="7" id="KW-0406">Ion transport</keyword>
<keyword evidence="4" id="KW-1003">Cell membrane</keyword>
<dbReference type="RefSeq" id="WP_211547880.1">
    <property type="nucleotide sequence ID" value="NZ_JAGTUF010000006.1"/>
</dbReference>
<keyword evidence="8 10" id="KW-0472">Membrane</keyword>